<dbReference type="GeneID" id="90039264"/>
<comment type="caution">
    <text evidence="4">The sequence shown here is derived from an EMBL/GenBank/DDBJ whole genome shotgun (WGS) entry which is preliminary data.</text>
</comment>
<keyword evidence="1" id="KW-0863">Zinc-finger</keyword>
<feature type="region of interest" description="Disordered" evidence="2">
    <location>
        <begin position="166"/>
        <end position="189"/>
    </location>
</feature>
<evidence type="ECO:0000256" key="2">
    <source>
        <dbReference type="SAM" id="MobiDB-lite"/>
    </source>
</evidence>
<sequence length="189" mass="21955">MDRLFLPMDYEIRIYREWRQLRQTKDLDTYIQEYTRLAGRFREMSKEFPYGMPEFLLVDQSIQGLSPEIYTHVNMSNSRTLNEATRKARDVDYALFTMPSYYRETMTFDKPPTRGHSGNNPSPRTQTTEAGRRERVGSNAEGTHGSSEREECLALDRCFNCGDHGHIQRECTSPPSRGNNTSQRVRGAN</sequence>
<evidence type="ECO:0000259" key="3">
    <source>
        <dbReference type="PROSITE" id="PS50158"/>
    </source>
</evidence>
<dbReference type="RefSeq" id="XP_064765641.1">
    <property type="nucleotide sequence ID" value="XM_064913752.1"/>
</dbReference>
<feature type="compositionally biased region" description="Polar residues" evidence="2">
    <location>
        <begin position="170"/>
        <end position="189"/>
    </location>
</feature>
<keyword evidence="1" id="KW-0862">Zinc</keyword>
<dbReference type="InterPro" id="IPR036875">
    <property type="entry name" value="Znf_CCHC_sf"/>
</dbReference>
<protein>
    <recommendedName>
        <fullName evidence="3">CCHC-type domain-containing protein</fullName>
    </recommendedName>
</protein>
<name>A0ABR1F0M3_9ASCO</name>
<dbReference type="SUPFAM" id="SSF57756">
    <property type="entry name" value="Retrovirus zinc finger-like domains"/>
    <property type="match status" value="1"/>
</dbReference>
<organism evidence="4 5">
    <name type="scientific">Myxozyma melibiosi</name>
    <dbReference type="NCBI Taxonomy" id="54550"/>
    <lineage>
        <taxon>Eukaryota</taxon>
        <taxon>Fungi</taxon>
        <taxon>Dikarya</taxon>
        <taxon>Ascomycota</taxon>
        <taxon>Saccharomycotina</taxon>
        <taxon>Lipomycetes</taxon>
        <taxon>Lipomycetales</taxon>
        <taxon>Lipomycetaceae</taxon>
        <taxon>Myxozyma</taxon>
    </lineage>
</organism>
<evidence type="ECO:0000256" key="1">
    <source>
        <dbReference type="PROSITE-ProRule" id="PRU00047"/>
    </source>
</evidence>
<dbReference type="EMBL" id="JBBJBU010000016">
    <property type="protein sequence ID" value="KAK7202608.1"/>
    <property type="molecule type" value="Genomic_DNA"/>
</dbReference>
<dbReference type="Pfam" id="PF00098">
    <property type="entry name" value="zf-CCHC"/>
    <property type="match status" value="1"/>
</dbReference>
<proteinExistence type="predicted"/>
<dbReference type="PROSITE" id="PS50158">
    <property type="entry name" value="ZF_CCHC"/>
    <property type="match status" value="1"/>
</dbReference>
<evidence type="ECO:0000313" key="5">
    <source>
        <dbReference type="Proteomes" id="UP001498771"/>
    </source>
</evidence>
<keyword evidence="5" id="KW-1185">Reference proteome</keyword>
<dbReference type="Proteomes" id="UP001498771">
    <property type="component" value="Unassembled WGS sequence"/>
</dbReference>
<feature type="compositionally biased region" description="Polar residues" evidence="2">
    <location>
        <begin position="116"/>
        <end position="129"/>
    </location>
</feature>
<evidence type="ECO:0000313" key="4">
    <source>
        <dbReference type="EMBL" id="KAK7202608.1"/>
    </source>
</evidence>
<feature type="domain" description="CCHC-type" evidence="3">
    <location>
        <begin position="157"/>
        <end position="173"/>
    </location>
</feature>
<feature type="region of interest" description="Disordered" evidence="2">
    <location>
        <begin position="106"/>
        <end position="149"/>
    </location>
</feature>
<reference evidence="4 5" key="1">
    <citation type="submission" date="2024-03" db="EMBL/GenBank/DDBJ databases">
        <title>Genome-scale model development and genomic sequencing of the oleaginous clade Lipomyces.</title>
        <authorList>
            <consortium name="Lawrence Berkeley National Laboratory"/>
            <person name="Czajka J.J."/>
            <person name="Han Y."/>
            <person name="Kim J."/>
            <person name="Mondo S.J."/>
            <person name="Hofstad B.A."/>
            <person name="Robles A."/>
            <person name="Haridas S."/>
            <person name="Riley R."/>
            <person name="LaButti K."/>
            <person name="Pangilinan J."/>
            <person name="Andreopoulos W."/>
            <person name="Lipzen A."/>
            <person name="Yan J."/>
            <person name="Wang M."/>
            <person name="Ng V."/>
            <person name="Grigoriev I.V."/>
            <person name="Spatafora J.W."/>
            <person name="Magnuson J.K."/>
            <person name="Baker S.E."/>
            <person name="Pomraning K.R."/>
        </authorList>
    </citation>
    <scope>NUCLEOTIDE SEQUENCE [LARGE SCALE GENOMIC DNA]</scope>
    <source>
        <strain evidence="4 5">Phaff 52-87</strain>
    </source>
</reference>
<dbReference type="Gene3D" id="4.10.60.10">
    <property type="entry name" value="Zinc finger, CCHC-type"/>
    <property type="match status" value="1"/>
</dbReference>
<dbReference type="InterPro" id="IPR001878">
    <property type="entry name" value="Znf_CCHC"/>
</dbReference>
<keyword evidence="1" id="KW-0479">Metal-binding</keyword>
<gene>
    <name evidence="4" type="ORF">BZA70DRAFT_285559</name>
</gene>
<dbReference type="SMART" id="SM00343">
    <property type="entry name" value="ZnF_C2HC"/>
    <property type="match status" value="1"/>
</dbReference>
<accession>A0ABR1F0M3</accession>